<evidence type="ECO:0000256" key="1">
    <source>
        <dbReference type="ARBA" id="ARBA00023180"/>
    </source>
</evidence>
<evidence type="ECO:0000259" key="6">
    <source>
        <dbReference type="PROSITE" id="PS50835"/>
    </source>
</evidence>
<feature type="transmembrane region" description="Helical" evidence="4">
    <location>
        <begin position="305"/>
        <end position="330"/>
    </location>
</feature>
<keyword evidence="7" id="KW-1185">Reference proteome</keyword>
<proteinExistence type="inferred from homology"/>
<dbReference type="RefSeq" id="XP_028255230.1">
    <property type="nucleotide sequence ID" value="XM_028399429.1"/>
</dbReference>
<evidence type="ECO:0000313" key="8">
    <source>
        <dbReference type="RefSeq" id="XP_028255230.1"/>
    </source>
</evidence>
<dbReference type="InterPro" id="IPR037055">
    <property type="entry name" value="MHC_I-like_Ag-recog_sf"/>
</dbReference>
<dbReference type="PANTHER" id="PTHR16675">
    <property type="entry name" value="MHC CLASS I-RELATED"/>
    <property type="match status" value="1"/>
</dbReference>
<gene>
    <name evidence="8" type="primary">LOC114431797</name>
</gene>
<dbReference type="GeneID" id="114431797"/>
<dbReference type="SUPFAM" id="SSF54452">
    <property type="entry name" value="MHC antigen-recognition domain"/>
    <property type="match status" value="2"/>
</dbReference>
<keyword evidence="1" id="KW-0325">Glycoprotein</keyword>
<dbReference type="InterPro" id="IPR007110">
    <property type="entry name" value="Ig-like_dom"/>
</dbReference>
<dbReference type="FunFam" id="3.30.500.10:FF:000001">
    <property type="entry name" value="H-2 class I histocompatibility antigen, alpha chain"/>
    <property type="match status" value="1"/>
</dbReference>
<dbReference type="PRINTS" id="PR01638">
    <property type="entry name" value="MHCCLASSI"/>
</dbReference>
<comment type="similarity">
    <text evidence="2">Belongs to the MHC class I family.</text>
</comment>
<evidence type="ECO:0000313" key="7">
    <source>
        <dbReference type="Proteomes" id="UP000515145"/>
    </source>
</evidence>
<dbReference type="Pfam" id="PF00129">
    <property type="entry name" value="MHC_I"/>
    <property type="match status" value="2"/>
</dbReference>
<dbReference type="PANTHER" id="PTHR16675:SF237">
    <property type="entry name" value="MHC CLASS I ANTIGEN TRANSCRIPT VARIANT 1-RELATED"/>
    <property type="match status" value="1"/>
</dbReference>
<dbReference type="InterPro" id="IPR003597">
    <property type="entry name" value="Ig_C1-set"/>
</dbReference>
<dbReference type="InterPro" id="IPR001039">
    <property type="entry name" value="MHC_I_a_a1/a2"/>
</dbReference>
<dbReference type="InterPro" id="IPR013783">
    <property type="entry name" value="Ig-like_fold"/>
</dbReference>
<dbReference type="GO" id="GO:0009897">
    <property type="term" value="C:external side of plasma membrane"/>
    <property type="evidence" value="ECO:0007669"/>
    <property type="project" value="TreeGrafter"/>
</dbReference>
<organism evidence="7 8">
    <name type="scientific">Parambassis ranga</name>
    <name type="common">Indian glassy fish</name>
    <dbReference type="NCBI Taxonomy" id="210632"/>
    <lineage>
        <taxon>Eukaryota</taxon>
        <taxon>Metazoa</taxon>
        <taxon>Chordata</taxon>
        <taxon>Craniata</taxon>
        <taxon>Vertebrata</taxon>
        <taxon>Euteleostomi</taxon>
        <taxon>Actinopterygii</taxon>
        <taxon>Neopterygii</taxon>
        <taxon>Teleostei</taxon>
        <taxon>Neoteleostei</taxon>
        <taxon>Acanthomorphata</taxon>
        <taxon>Ovalentaria</taxon>
        <taxon>Ambassidae</taxon>
        <taxon>Parambassis</taxon>
    </lineage>
</organism>
<feature type="compositionally biased region" description="Polar residues" evidence="3">
    <location>
        <begin position="351"/>
        <end position="367"/>
    </location>
</feature>
<dbReference type="GO" id="GO:0005615">
    <property type="term" value="C:extracellular space"/>
    <property type="evidence" value="ECO:0007669"/>
    <property type="project" value="TreeGrafter"/>
</dbReference>
<dbReference type="InterPro" id="IPR036179">
    <property type="entry name" value="Ig-like_dom_sf"/>
</dbReference>
<keyword evidence="4" id="KW-0812">Transmembrane</keyword>
<evidence type="ECO:0000256" key="2">
    <source>
        <dbReference type="RuleBase" id="RU004439"/>
    </source>
</evidence>
<dbReference type="PROSITE" id="PS50835">
    <property type="entry name" value="IG_LIKE"/>
    <property type="match status" value="2"/>
</dbReference>
<dbReference type="OrthoDB" id="8936120at2759"/>
<dbReference type="InParanoid" id="A0A6P7HI28"/>
<feature type="transmembrane region" description="Helical" evidence="4">
    <location>
        <begin position="693"/>
        <end position="716"/>
    </location>
</feature>
<keyword evidence="5" id="KW-0732">Signal</keyword>
<dbReference type="Pfam" id="PF07654">
    <property type="entry name" value="C1-set"/>
    <property type="match status" value="2"/>
</dbReference>
<dbReference type="AlphaFoldDB" id="A0A6P7HI28"/>
<sequence length="743" mass="84742">MKTILLLLLLCRAAFAVRHSMKYFFTASSGVENFPEFVAVVLVGDVTFSFCDSNTRRATPTYEWENKLTEEDPQHFESLTQCCLTDIYTFTEMIKSLKQRFNQSGGVHTYQTMFGCTWDDETGDTAGYEQHAYDGEDFMKFDLETETWIAVTPRAVITKNEWDQDKMRNDYYKTFLTNICINWLKMYLKYGKSLLLRKDRPSVSLLQKTPSSAVSCHATGFYPDRALMFWSKDGDEIHEGVEHGEILPNHDGTFQMSVDLNVSSVPEEDWRRYHCVFQLSGVEDRIITELDEAVIRTNREKPGNMAVPVMAAAAALLSLIMAAAAAYMVYRKKKASCPPSGPDNKNELSEKLNQQKKCSMSPKTGSNSKCANMKLRQRGIEIKLGLVFIMIYSDSFCPAEKHSLRFCLTLSSGVTDVPDYIAMETVEGVMLGYFDSSMKTAEPRQDWARKFMEDDPQRWERHVQDCLHYKQLFKDETESFKQASNQTDGVHIILQIMGCDLDDETEEVDCFRRFGYNGEDFIEFDMNTETWITSNPQAEPTKQDWNTKKASNGFWKNMLSTICPTWLKLYLTYGRRSMLRKDPPSVSLLQKTPSSAVSCHATGFYPDRALMFWSKDGEEIHEGVEYGEILPNHDGTFQMTVDLNVSSVPEEDWRRYHCVFQLSGVKDTVVTMLNNTVIRTNWGKPKIRKDRDISVPIIAAVAAVVLLTAAAGFTVYKKKKDKCQIKAAGNMADVSERLKPEIG</sequence>
<feature type="signal peptide" evidence="5">
    <location>
        <begin position="1"/>
        <end position="16"/>
    </location>
</feature>
<dbReference type="SMART" id="SM00407">
    <property type="entry name" value="IGc1"/>
    <property type="match status" value="2"/>
</dbReference>
<dbReference type="Gene3D" id="3.30.500.10">
    <property type="entry name" value="MHC class I-like antigen recognition-like"/>
    <property type="match status" value="2"/>
</dbReference>
<feature type="chain" id="PRO_5028041044" evidence="5">
    <location>
        <begin position="17"/>
        <end position="743"/>
    </location>
</feature>
<dbReference type="InterPro" id="IPR011162">
    <property type="entry name" value="MHC_I/II-like_Ag-recog"/>
</dbReference>
<feature type="domain" description="Ig-like" evidence="6">
    <location>
        <begin position="584"/>
        <end position="671"/>
    </location>
</feature>
<reference evidence="8" key="1">
    <citation type="submission" date="2025-08" db="UniProtKB">
        <authorList>
            <consortium name="RefSeq"/>
        </authorList>
    </citation>
    <scope>IDENTIFICATION</scope>
</reference>
<name>A0A6P7HI28_9TELE</name>
<accession>A0A6P7HI28</accession>
<protein>
    <submittedName>
        <fullName evidence="8">Uncharacterized protein LOC114431797</fullName>
    </submittedName>
</protein>
<feature type="domain" description="Ig-like" evidence="6">
    <location>
        <begin position="201"/>
        <end position="288"/>
    </location>
</feature>
<evidence type="ECO:0000256" key="5">
    <source>
        <dbReference type="SAM" id="SignalP"/>
    </source>
</evidence>
<evidence type="ECO:0000256" key="4">
    <source>
        <dbReference type="SAM" id="Phobius"/>
    </source>
</evidence>
<dbReference type="InterPro" id="IPR011161">
    <property type="entry name" value="MHC_I-like_Ag-recog"/>
</dbReference>
<dbReference type="FunFam" id="2.60.40.10:FF:000943">
    <property type="entry name" value="Classical MHC class I molecule, alpha-chain"/>
    <property type="match status" value="2"/>
</dbReference>
<feature type="region of interest" description="Disordered" evidence="3">
    <location>
        <begin position="337"/>
        <end position="367"/>
    </location>
</feature>
<dbReference type="Gene3D" id="2.60.40.10">
    <property type="entry name" value="Immunoglobulins"/>
    <property type="match status" value="2"/>
</dbReference>
<dbReference type="GO" id="GO:0006955">
    <property type="term" value="P:immune response"/>
    <property type="evidence" value="ECO:0007669"/>
    <property type="project" value="TreeGrafter"/>
</dbReference>
<keyword evidence="4" id="KW-0472">Membrane</keyword>
<evidence type="ECO:0000256" key="3">
    <source>
        <dbReference type="SAM" id="MobiDB-lite"/>
    </source>
</evidence>
<dbReference type="SUPFAM" id="SSF48726">
    <property type="entry name" value="Immunoglobulin"/>
    <property type="match status" value="2"/>
</dbReference>
<keyword evidence="4" id="KW-1133">Transmembrane helix</keyword>
<dbReference type="InterPro" id="IPR050208">
    <property type="entry name" value="MHC_class-I_related"/>
</dbReference>
<dbReference type="Proteomes" id="UP000515145">
    <property type="component" value="Chromosome 2"/>
</dbReference>